<feature type="region of interest" description="Disordered" evidence="2">
    <location>
        <begin position="1404"/>
        <end position="1439"/>
    </location>
</feature>
<evidence type="ECO:0000256" key="1">
    <source>
        <dbReference type="PROSITE-ProRule" id="PRU00176"/>
    </source>
</evidence>
<proteinExistence type="predicted"/>
<dbReference type="PROSITE" id="PS50102">
    <property type="entry name" value="RRM"/>
    <property type="match status" value="1"/>
</dbReference>
<evidence type="ECO:0000313" key="5">
    <source>
        <dbReference type="Proteomes" id="UP001287356"/>
    </source>
</evidence>
<feature type="compositionally biased region" description="Polar residues" evidence="2">
    <location>
        <begin position="568"/>
        <end position="584"/>
    </location>
</feature>
<feature type="compositionally biased region" description="Polar residues" evidence="2">
    <location>
        <begin position="1127"/>
        <end position="1166"/>
    </location>
</feature>
<gene>
    <name evidence="4" type="ORF">B0T24DRAFT_379633</name>
</gene>
<feature type="region of interest" description="Disordered" evidence="2">
    <location>
        <begin position="1348"/>
        <end position="1376"/>
    </location>
</feature>
<feature type="compositionally biased region" description="Polar residues" evidence="2">
    <location>
        <begin position="1356"/>
        <end position="1372"/>
    </location>
</feature>
<feature type="region of interest" description="Disordered" evidence="2">
    <location>
        <begin position="1282"/>
        <end position="1302"/>
    </location>
</feature>
<feature type="region of interest" description="Disordered" evidence="2">
    <location>
        <begin position="815"/>
        <end position="844"/>
    </location>
</feature>
<feature type="compositionally biased region" description="Polar residues" evidence="2">
    <location>
        <begin position="1215"/>
        <end position="1236"/>
    </location>
</feature>
<feature type="compositionally biased region" description="Polar residues" evidence="2">
    <location>
        <begin position="1068"/>
        <end position="1094"/>
    </location>
</feature>
<keyword evidence="5" id="KW-1185">Reference proteome</keyword>
<dbReference type="InterPro" id="IPR000504">
    <property type="entry name" value="RRM_dom"/>
</dbReference>
<feature type="region of interest" description="Disordered" evidence="2">
    <location>
        <begin position="1583"/>
        <end position="1606"/>
    </location>
</feature>
<feature type="compositionally biased region" description="Low complexity" evidence="2">
    <location>
        <begin position="818"/>
        <end position="829"/>
    </location>
</feature>
<feature type="region of interest" description="Disordered" evidence="2">
    <location>
        <begin position="539"/>
        <end position="667"/>
    </location>
</feature>
<protein>
    <recommendedName>
        <fullName evidence="3">RRM domain-containing protein</fullName>
    </recommendedName>
</protein>
<dbReference type="GO" id="GO:0003723">
    <property type="term" value="F:RNA binding"/>
    <property type="evidence" value="ECO:0007669"/>
    <property type="project" value="UniProtKB-UniRule"/>
</dbReference>
<feature type="region of interest" description="Disordered" evidence="2">
    <location>
        <begin position="1"/>
        <end position="23"/>
    </location>
</feature>
<dbReference type="EMBL" id="JAULSN010000007">
    <property type="protein sequence ID" value="KAK3367060.1"/>
    <property type="molecule type" value="Genomic_DNA"/>
</dbReference>
<feature type="compositionally biased region" description="Basic residues" evidence="2">
    <location>
        <begin position="1114"/>
        <end position="1126"/>
    </location>
</feature>
<dbReference type="SUPFAM" id="SSF54928">
    <property type="entry name" value="RNA-binding domain, RBD"/>
    <property type="match status" value="1"/>
</dbReference>
<dbReference type="InterPro" id="IPR012677">
    <property type="entry name" value="Nucleotide-bd_a/b_plait_sf"/>
</dbReference>
<accession>A0AAE0K011</accession>
<dbReference type="Gene3D" id="3.30.70.330">
    <property type="match status" value="1"/>
</dbReference>
<feature type="region of interest" description="Disordered" evidence="2">
    <location>
        <begin position="923"/>
        <end position="945"/>
    </location>
</feature>
<reference evidence="4" key="2">
    <citation type="submission" date="2023-06" db="EMBL/GenBank/DDBJ databases">
        <authorList>
            <consortium name="Lawrence Berkeley National Laboratory"/>
            <person name="Haridas S."/>
            <person name="Hensen N."/>
            <person name="Bonometti L."/>
            <person name="Westerberg I."/>
            <person name="Brannstrom I.O."/>
            <person name="Guillou S."/>
            <person name="Cros-Aarteil S."/>
            <person name="Calhoun S."/>
            <person name="Kuo A."/>
            <person name="Mondo S."/>
            <person name="Pangilinan J."/>
            <person name="Riley R."/>
            <person name="Labutti K."/>
            <person name="Andreopoulos B."/>
            <person name="Lipzen A."/>
            <person name="Chen C."/>
            <person name="Yanf M."/>
            <person name="Daum C."/>
            <person name="Ng V."/>
            <person name="Clum A."/>
            <person name="Steindorff A."/>
            <person name="Ohm R."/>
            <person name="Martin F."/>
            <person name="Silar P."/>
            <person name="Natvig D."/>
            <person name="Lalanne C."/>
            <person name="Gautier V."/>
            <person name="Ament-Velasquez S.L."/>
            <person name="Kruys A."/>
            <person name="Hutchinson M.I."/>
            <person name="Powell A.J."/>
            <person name="Barry K."/>
            <person name="Miller A.N."/>
            <person name="Grigoriev I.V."/>
            <person name="Debuchy R."/>
            <person name="Gladieux P."/>
            <person name="Thoren M.H."/>
            <person name="Johannesson H."/>
        </authorList>
    </citation>
    <scope>NUCLEOTIDE SEQUENCE</scope>
    <source>
        <strain evidence="4">CBS 958.72</strain>
    </source>
</reference>
<reference evidence="4" key="1">
    <citation type="journal article" date="2023" name="Mol. Phylogenet. Evol.">
        <title>Genome-scale phylogeny and comparative genomics of the fungal order Sordariales.</title>
        <authorList>
            <person name="Hensen N."/>
            <person name="Bonometti L."/>
            <person name="Westerberg I."/>
            <person name="Brannstrom I.O."/>
            <person name="Guillou S."/>
            <person name="Cros-Aarteil S."/>
            <person name="Calhoun S."/>
            <person name="Haridas S."/>
            <person name="Kuo A."/>
            <person name="Mondo S."/>
            <person name="Pangilinan J."/>
            <person name="Riley R."/>
            <person name="LaButti K."/>
            <person name="Andreopoulos B."/>
            <person name="Lipzen A."/>
            <person name="Chen C."/>
            <person name="Yan M."/>
            <person name="Daum C."/>
            <person name="Ng V."/>
            <person name="Clum A."/>
            <person name="Steindorff A."/>
            <person name="Ohm R.A."/>
            <person name="Martin F."/>
            <person name="Silar P."/>
            <person name="Natvig D.O."/>
            <person name="Lalanne C."/>
            <person name="Gautier V."/>
            <person name="Ament-Velasquez S.L."/>
            <person name="Kruys A."/>
            <person name="Hutchinson M.I."/>
            <person name="Powell A.J."/>
            <person name="Barry K."/>
            <person name="Miller A.N."/>
            <person name="Grigoriev I.V."/>
            <person name="Debuchy R."/>
            <person name="Gladieux P."/>
            <person name="Hiltunen Thoren M."/>
            <person name="Johannesson H."/>
        </authorList>
    </citation>
    <scope>NUCLEOTIDE SEQUENCE</scope>
    <source>
        <strain evidence="4">CBS 958.72</strain>
    </source>
</reference>
<dbReference type="InterPro" id="IPR035979">
    <property type="entry name" value="RBD_domain_sf"/>
</dbReference>
<evidence type="ECO:0000313" key="4">
    <source>
        <dbReference type="EMBL" id="KAK3367060.1"/>
    </source>
</evidence>
<feature type="region of interest" description="Disordered" evidence="2">
    <location>
        <begin position="1488"/>
        <end position="1507"/>
    </location>
</feature>
<evidence type="ECO:0000259" key="3">
    <source>
        <dbReference type="PROSITE" id="PS50102"/>
    </source>
</evidence>
<feature type="compositionally biased region" description="Low complexity" evidence="2">
    <location>
        <begin position="591"/>
        <end position="603"/>
    </location>
</feature>
<dbReference type="CDD" id="cd00590">
    <property type="entry name" value="RRM_SF"/>
    <property type="match status" value="1"/>
</dbReference>
<dbReference type="Proteomes" id="UP001287356">
    <property type="component" value="Unassembled WGS sequence"/>
</dbReference>
<evidence type="ECO:0000256" key="2">
    <source>
        <dbReference type="SAM" id="MobiDB-lite"/>
    </source>
</evidence>
<dbReference type="SMART" id="SM00360">
    <property type="entry name" value="RRM"/>
    <property type="match status" value="1"/>
</dbReference>
<feature type="compositionally biased region" description="Basic and acidic residues" evidence="2">
    <location>
        <begin position="1102"/>
        <end position="1113"/>
    </location>
</feature>
<comment type="caution">
    <text evidence="4">The sequence shown here is derived from an EMBL/GenBank/DDBJ whole genome shotgun (WGS) entry which is preliminary data.</text>
</comment>
<sequence length="1651" mass="178329">MEKTTSATGGAATFQASTSTTMGHRVQLTPKQVLEKLGNLQMGFYTKMPADAQCIFTISAHVPVKRSMKHPFEQRKFRDWDENQVQIKANLIRKFHPEHLLEKVAPVEKWEQMYDYFDAADIWSHGAVNLWLVIDYLYHENKSIEEAKAKGKGKEIAKGNVAEAYGQQVGDTMDMNPPQLANDNPEGFLIVDDWAYKWLTHADNRHKLSTWDQKRDILDVFTANDWNNVAPCSSEYLDMLRRILTYWHRLYFALSPVKDSKEGSTAIKNEYQAGHGKDMNKYLAPRNSNAVEQLRCSSALATEFPSAVKNSPASSTGSQSTNVSPTLRVATLAIPTVVVAGQGDSKVCGEEHNMKRHEPSKSGPIHMAQTELTKLQTAVEIAGPSRLPAHPLKNSGPPTLPIPSHTAKVACTGHSNRNRSVSRQPEPCNCPRCEKKARSVFVQGLSIDGIPQEKYTHQIKEFFGKWGEVESCEPAYPKAHPNQLSGRSLGNFFVYFKSEDSAVRACNEARGQSLYPLANKLKVAFPYYSKHYISLQSSASKQSHLGLRSATQPAEHMTMDKGAGVSGGATQPSQRKTQNQNQKLRTPPMPSAASNQASGGNSNRKPRQPPSGAFVHPAQYSTGSPRHKNRGTSDGRLLGNNARSTSSASFGGNPFGDPSAPSQTSPVYVRMPPQQYVQQQYPSGYQFSGQPQFYRQSQYTQQPQYGSQGYHGMPAGVVSGTSFPPAAQSIAHMPQQQYAGHQPAYWNPSQYGAPSYQPYNQGEQQNPAQQFQPYGGPQTGYGQVLAHHPSVVPRQYIPVPSGASTTGMRLDMASNGYTTPASAAAPAASGHDQPPPEQMNEHVAEESSILAEMNNSPEVHVSRKQSGTPEMSAIPEKPVAIETSVAVENPAATEESVIPEQPVASEGHVAPQDCVSSGGATKEITAPEVPTNPIAGIPAQEEKGDVSNTAIPVEEETTEAGAPVVHQKTIATLPQILEEPESERTKLAKENSKYVFGSQDVRFFKPEAEEENAIETVIRRKPRVRQSIPSEWMGNDNAGSSGVPAISGSAKTPVAPVPAAVERPELRVNTQVGGTDFGTQDWSSATVLEQNPSPQVARPKQPQHEDTQEDGKLKPKKKNKYNKKKQQSGSGPSTPATLVNSPASGQPKNAVQQTGKHGATDTSAENTAAEGTEGKSQKRYRPRKTDLSTGGVQKTAHHVSKGLPSGPSSLPPNPEHSNLVQQDHGAGSSSRGQDSGAQLAGRGYRADAGGSLRVDRNRNNNGRSLDINELFAANTAETRMAGACAPPMGQPTMATPPPEYVYRTSPPYGGQYIAMAPPPVQHAGTPPMVRGPPMGYFPPPAAYGPYSGPLQYGQYHPSQQQMGYRQSQSPPSAQVHVPRRMEFSMPPVEYYPTHPTVPRPFTVAEQHQRAPQQRPSPPVDESMVVKPDMPEASSDKEVPVAKFPASNSPLAQSPKVEASISEPAADNVSVSVSFGDVDAPVTGQLAAQADTFETPGDIDTGVTETPSIKNPTVAISVACPSAADSSANSAATAESVVADTAVVDAPVVENLLATAPVEAGKATKNTEQEHDWIRHGSFTGLPRNFDPFPRVPTRSSARHPPPPKVVVQKAEPVVQLEDTQDDTLVTLSDSQYMVGHKLSGSSVAHTHRTSE</sequence>
<organism evidence="4 5">
    <name type="scientific">Lasiosphaeria ovina</name>
    <dbReference type="NCBI Taxonomy" id="92902"/>
    <lineage>
        <taxon>Eukaryota</taxon>
        <taxon>Fungi</taxon>
        <taxon>Dikarya</taxon>
        <taxon>Ascomycota</taxon>
        <taxon>Pezizomycotina</taxon>
        <taxon>Sordariomycetes</taxon>
        <taxon>Sordariomycetidae</taxon>
        <taxon>Sordariales</taxon>
        <taxon>Lasiosphaeriaceae</taxon>
        <taxon>Lasiosphaeria</taxon>
    </lineage>
</organism>
<feature type="domain" description="RRM" evidence="3">
    <location>
        <begin position="438"/>
        <end position="528"/>
    </location>
</feature>
<keyword evidence="1" id="KW-0694">RNA-binding</keyword>
<feature type="region of interest" description="Disordered" evidence="2">
    <location>
        <begin position="1028"/>
        <end position="1266"/>
    </location>
</feature>
<name>A0AAE0K011_9PEZI</name>
<feature type="compositionally biased region" description="Polar residues" evidence="2">
    <location>
        <begin position="641"/>
        <end position="650"/>
    </location>
</feature>
<feature type="compositionally biased region" description="Polar residues" evidence="2">
    <location>
        <begin position="1"/>
        <end position="22"/>
    </location>
</feature>